<protein>
    <recommendedName>
        <fullName evidence="5">RNA polymerase sigma-70 region 2 domain-containing protein</fullName>
    </recommendedName>
</protein>
<dbReference type="EMBL" id="CAAHFH010000001">
    <property type="protein sequence ID" value="VGO19619.1"/>
    <property type="molecule type" value="Genomic_DNA"/>
</dbReference>
<dbReference type="Gene3D" id="1.10.1740.10">
    <property type="match status" value="1"/>
</dbReference>
<dbReference type="InterPro" id="IPR013325">
    <property type="entry name" value="RNA_pol_sigma_r2"/>
</dbReference>
<reference evidence="6 7" key="1">
    <citation type="submission" date="2019-04" db="EMBL/GenBank/DDBJ databases">
        <authorList>
            <person name="Van Vliet M D."/>
        </authorList>
    </citation>
    <scope>NUCLEOTIDE SEQUENCE [LARGE SCALE GENOMIC DNA]</scope>
    <source>
        <strain evidence="6 7">F21</strain>
    </source>
</reference>
<proteinExistence type="predicted"/>
<dbReference type="InterPro" id="IPR039425">
    <property type="entry name" value="RNA_pol_sigma-70-like"/>
</dbReference>
<dbReference type="RefSeq" id="WP_136061002.1">
    <property type="nucleotide sequence ID" value="NZ_CAAHFH010000001.1"/>
</dbReference>
<dbReference type="GO" id="GO:0003677">
    <property type="term" value="F:DNA binding"/>
    <property type="evidence" value="ECO:0007669"/>
    <property type="project" value="UniProtKB-KW"/>
</dbReference>
<dbReference type="InterPro" id="IPR007627">
    <property type="entry name" value="RNA_pol_sigma70_r2"/>
</dbReference>
<dbReference type="PANTHER" id="PTHR43133:SF8">
    <property type="entry name" value="RNA POLYMERASE SIGMA FACTOR HI_1459-RELATED"/>
    <property type="match status" value="1"/>
</dbReference>
<name>A0A6C2UI35_9BACT</name>
<keyword evidence="3" id="KW-0238">DNA-binding</keyword>
<organism evidence="6 7">
    <name type="scientific">Pontiella sulfatireligans</name>
    <dbReference type="NCBI Taxonomy" id="2750658"/>
    <lineage>
        <taxon>Bacteria</taxon>
        <taxon>Pseudomonadati</taxon>
        <taxon>Kiritimatiellota</taxon>
        <taxon>Kiritimatiellia</taxon>
        <taxon>Kiritimatiellales</taxon>
        <taxon>Pontiellaceae</taxon>
        <taxon>Pontiella</taxon>
    </lineage>
</organism>
<evidence type="ECO:0000313" key="6">
    <source>
        <dbReference type="EMBL" id="VGO19619.1"/>
    </source>
</evidence>
<dbReference type="Proteomes" id="UP000346198">
    <property type="component" value="Unassembled WGS sequence"/>
</dbReference>
<feature type="domain" description="RNA polymerase sigma-70 region 2" evidence="5">
    <location>
        <begin position="33"/>
        <end position="101"/>
    </location>
</feature>
<evidence type="ECO:0000256" key="4">
    <source>
        <dbReference type="ARBA" id="ARBA00023163"/>
    </source>
</evidence>
<keyword evidence="1" id="KW-0805">Transcription regulation</keyword>
<keyword evidence="4" id="KW-0804">Transcription</keyword>
<evidence type="ECO:0000256" key="2">
    <source>
        <dbReference type="ARBA" id="ARBA00023082"/>
    </source>
</evidence>
<evidence type="ECO:0000259" key="5">
    <source>
        <dbReference type="Pfam" id="PF04542"/>
    </source>
</evidence>
<evidence type="ECO:0000256" key="1">
    <source>
        <dbReference type="ARBA" id="ARBA00023015"/>
    </source>
</evidence>
<dbReference type="GO" id="GO:0006352">
    <property type="term" value="P:DNA-templated transcription initiation"/>
    <property type="evidence" value="ECO:0007669"/>
    <property type="project" value="InterPro"/>
</dbReference>
<accession>A0A6C2UI35</accession>
<dbReference type="SUPFAM" id="SSF88946">
    <property type="entry name" value="Sigma2 domain of RNA polymerase sigma factors"/>
    <property type="match status" value="1"/>
</dbReference>
<dbReference type="Pfam" id="PF04542">
    <property type="entry name" value="Sigma70_r2"/>
    <property type="match status" value="1"/>
</dbReference>
<keyword evidence="2" id="KW-0731">Sigma factor</keyword>
<evidence type="ECO:0000256" key="3">
    <source>
        <dbReference type="ARBA" id="ARBA00023125"/>
    </source>
</evidence>
<dbReference type="AlphaFoldDB" id="A0A6C2UI35"/>
<dbReference type="GO" id="GO:0016987">
    <property type="term" value="F:sigma factor activity"/>
    <property type="evidence" value="ECO:0007669"/>
    <property type="project" value="UniProtKB-KW"/>
</dbReference>
<evidence type="ECO:0000313" key="7">
    <source>
        <dbReference type="Proteomes" id="UP000346198"/>
    </source>
</evidence>
<gene>
    <name evidence="6" type="ORF">SCARR_01678</name>
</gene>
<dbReference type="PANTHER" id="PTHR43133">
    <property type="entry name" value="RNA POLYMERASE ECF-TYPE SIGMA FACTO"/>
    <property type="match status" value="1"/>
</dbReference>
<sequence length="202" mass="23412">MDSKTKQTYATRMTLLQKMQRQQDDAAWQEFVSIYEKYIYGVIFSMNISSEDAGDVLQDVLLKLWKKLPEIDLGDMRRFRSYLAVTVKNATYDLFRRESRRGGNTKVEFEERLHAIENISEPEVERIATAEWENYLTAKAMENVAKRFSEQALGVFNACLEGQDIKVYAAANEIPLSTAYRLKTRVKEALLEEIKALEEYLG</sequence>
<dbReference type="InterPro" id="IPR014284">
    <property type="entry name" value="RNA_pol_sigma-70_dom"/>
</dbReference>
<dbReference type="NCBIfam" id="TIGR02937">
    <property type="entry name" value="sigma70-ECF"/>
    <property type="match status" value="1"/>
</dbReference>
<keyword evidence="7" id="KW-1185">Reference proteome</keyword>